<dbReference type="FunFam" id="3.30.70.1820:FF:000002">
    <property type="entry name" value="LINE-1 retrotransposable element ORF1 protein"/>
    <property type="match status" value="1"/>
</dbReference>
<organism evidence="4 5">
    <name type="scientific">Pelobates cultripes</name>
    <name type="common">Western spadefoot toad</name>
    <dbReference type="NCBI Taxonomy" id="61616"/>
    <lineage>
        <taxon>Eukaryota</taxon>
        <taxon>Metazoa</taxon>
        <taxon>Chordata</taxon>
        <taxon>Craniata</taxon>
        <taxon>Vertebrata</taxon>
        <taxon>Euteleostomi</taxon>
        <taxon>Amphibia</taxon>
        <taxon>Batrachia</taxon>
        <taxon>Anura</taxon>
        <taxon>Pelobatoidea</taxon>
        <taxon>Pelobatidae</taxon>
        <taxon>Pelobates</taxon>
    </lineage>
</organism>
<dbReference type="Gene3D" id="3.30.250.20">
    <property type="entry name" value="L1 transposable element, C-terminal domain"/>
    <property type="match status" value="1"/>
</dbReference>
<reference evidence="4" key="1">
    <citation type="submission" date="2022-03" db="EMBL/GenBank/DDBJ databases">
        <authorList>
            <person name="Alioto T."/>
            <person name="Alioto T."/>
            <person name="Gomez Garrido J."/>
        </authorList>
    </citation>
    <scope>NUCLEOTIDE SEQUENCE</scope>
</reference>
<dbReference type="AlphaFoldDB" id="A0AAD1S9Z5"/>
<evidence type="ECO:0000313" key="4">
    <source>
        <dbReference type="EMBL" id="CAH2295975.1"/>
    </source>
</evidence>
<dbReference type="Gene3D" id="6.10.280.220">
    <property type="match status" value="1"/>
</dbReference>
<evidence type="ECO:0000256" key="3">
    <source>
        <dbReference type="SAM" id="MobiDB-lite"/>
    </source>
</evidence>
<dbReference type="Gene3D" id="3.30.70.1820">
    <property type="entry name" value="L1 transposable element, RRM domain"/>
    <property type="match status" value="1"/>
</dbReference>
<comment type="similarity">
    <text evidence="1">Belongs to the transposase 22 family.</text>
</comment>
<dbReference type="InterPro" id="IPR004244">
    <property type="entry name" value="Transposase_22"/>
</dbReference>
<evidence type="ECO:0000256" key="1">
    <source>
        <dbReference type="ARBA" id="ARBA00061640"/>
    </source>
</evidence>
<dbReference type="Proteomes" id="UP001295444">
    <property type="component" value="Chromosome 05"/>
</dbReference>
<sequence>MSQHRAKKTVEPKDKSAFFAARKPQPKTAGQQNQDGAESETDSDQAAGTGLNKQTLQHMLDDLARKMQSTFHTAIADLRRDIADLGSRTSHLEGRMEEFVTAHDSMADKMEDIESRLERYENKVMDMEDRSRRNNLRLRGILEEVHQQELTAYAIEFFHSLLPDIPTDMLIIDRIHRVAKPAHLPPSTPRDVLMRVHYFHIKEQISKTHRNSRNVPEKFKDISIYTDLSAETLKRRRTYRNITETLRQRNLQYRWGYPVKLLINKDGKTHVITSTAEGTDLLQSWGITVNNTQNVGQPRGSKIQGDWRAIKARRTTPRTAQ</sequence>
<evidence type="ECO:0000256" key="2">
    <source>
        <dbReference type="SAM" id="Coils"/>
    </source>
</evidence>
<keyword evidence="2" id="KW-0175">Coiled coil</keyword>
<dbReference type="PANTHER" id="PTHR11505">
    <property type="entry name" value="L1 TRANSPOSABLE ELEMENT-RELATED"/>
    <property type="match status" value="1"/>
</dbReference>
<gene>
    <name evidence="4" type="ORF">PECUL_23A025033</name>
</gene>
<protein>
    <submittedName>
        <fullName evidence="4">Uncharacterized protein</fullName>
    </submittedName>
</protein>
<proteinExistence type="inferred from homology"/>
<dbReference type="EMBL" id="OW240916">
    <property type="protein sequence ID" value="CAH2295975.1"/>
    <property type="molecule type" value="Genomic_DNA"/>
</dbReference>
<dbReference type="InterPro" id="IPR042566">
    <property type="entry name" value="L1_C"/>
</dbReference>
<name>A0AAD1S9Z5_PELCU</name>
<keyword evidence="5" id="KW-1185">Reference proteome</keyword>
<evidence type="ECO:0000313" key="5">
    <source>
        <dbReference type="Proteomes" id="UP001295444"/>
    </source>
</evidence>
<feature type="coiled-coil region" evidence="2">
    <location>
        <begin position="103"/>
        <end position="137"/>
    </location>
</feature>
<feature type="region of interest" description="Disordered" evidence="3">
    <location>
        <begin position="1"/>
        <end position="48"/>
    </location>
</feature>
<accession>A0AAD1S9Z5</accession>